<protein>
    <submittedName>
        <fullName evidence="1">Uncharacterized protein</fullName>
    </submittedName>
</protein>
<gene>
    <name evidence="1" type="ORF">J6377_00885</name>
</gene>
<accession>A0AAW4JS49</accession>
<evidence type="ECO:0000313" key="2">
    <source>
        <dbReference type="Proteomes" id="UP000670463"/>
    </source>
</evidence>
<sequence>MEFKQIYFIESLTDSKNLALTTRTHENSTKLLTAEFTKKIVVFKNTANSGFTCILKQDQNIQIFETI</sequence>
<dbReference type="EMBL" id="JAGGCK010000001">
    <property type="protein sequence ID" value="MBO8014335.1"/>
    <property type="molecule type" value="Genomic_DNA"/>
</dbReference>
<evidence type="ECO:0000313" key="1">
    <source>
        <dbReference type="EMBL" id="MBO8014335.1"/>
    </source>
</evidence>
<dbReference type="AlphaFoldDB" id="A0AAW4JS49"/>
<proteinExistence type="predicted"/>
<name>A0AAW4JS49_LEPIR</name>
<dbReference type="Proteomes" id="UP000670463">
    <property type="component" value="Unassembled WGS sequence"/>
</dbReference>
<organism evidence="1 2">
    <name type="scientific">Leptospira interrogans serovar Icterohaemorrhagiae</name>
    <dbReference type="NCBI Taxonomy" id="90062"/>
    <lineage>
        <taxon>Bacteria</taxon>
        <taxon>Pseudomonadati</taxon>
        <taxon>Spirochaetota</taxon>
        <taxon>Spirochaetia</taxon>
        <taxon>Leptospirales</taxon>
        <taxon>Leptospiraceae</taxon>
        <taxon>Leptospira</taxon>
    </lineage>
</organism>
<reference evidence="1" key="1">
    <citation type="submission" date="2021-03" db="EMBL/GenBank/DDBJ databases">
        <title>Comparative genomic analysis of European sttrains of Leptospira interrogans serovars Copenhageni and Icterohaemorrhagiae.</title>
        <authorList>
            <person name="Arent Z."/>
            <person name="Gurgul A."/>
            <person name="Jasielczuk I."/>
            <person name="Pardyak L."/>
        </authorList>
    </citation>
    <scope>NUCLEOTIDE SEQUENCE</scope>
    <source>
        <strain evidence="1">X240</strain>
    </source>
</reference>
<comment type="caution">
    <text evidence="1">The sequence shown here is derived from an EMBL/GenBank/DDBJ whole genome shotgun (WGS) entry which is preliminary data.</text>
</comment>